<proteinExistence type="predicted"/>
<keyword evidence="1" id="KW-0732">Signal</keyword>
<accession>A0A410JRP7</accession>
<feature type="chain" id="PRO_5019116081" evidence="1">
    <location>
        <begin position="19"/>
        <end position="235"/>
    </location>
</feature>
<feature type="signal peptide" evidence="1">
    <location>
        <begin position="1"/>
        <end position="18"/>
    </location>
</feature>
<dbReference type="OrthoDB" id="880022at2"/>
<reference evidence="2 3" key="1">
    <citation type="submission" date="2019-01" db="EMBL/GenBank/DDBJ databases">
        <title>Whole Genome of Ornithobacterium rhinotracheale FARPER-174b.</title>
        <authorList>
            <person name="Tataje-Lavanda L.A."/>
            <person name="Montalvan A."/>
            <person name="Montesinos R."/>
            <person name="Zimic M."/>
            <person name="Fernandez-Sanchez M."/>
            <person name="Fernandez-Diaz M."/>
        </authorList>
    </citation>
    <scope>NUCLEOTIDE SEQUENCE [LARGE SCALE GENOMIC DNA]</scope>
    <source>
        <strain evidence="2 3">FARPER-174b</strain>
    </source>
</reference>
<protein>
    <submittedName>
        <fullName evidence="2">Uncharacterized protein</fullName>
    </submittedName>
</protein>
<sequence length="235" mass="26658">MKKIFLMLTVILSNTIFAQDDLFNNIFPEKSFNYASLISSKTFEGIDNGGYKEVVERGAILGAVGDDYTRWQLDFTSVKKDTQNPYIYNVTGNTKIGNGNFVPFTGTFELIESKVYKKPKSKNFVIDGIKGKAKFKVHLDMDKKAKNAGSFDGEFTSKYILTNDNHLLYDGMGFVSDSFNNNYFTGHFTDYKTKKQIPANFGDYRIPNSGDLDIGVAEFSPNEKYLKNGWENYNQ</sequence>
<dbReference type="EMBL" id="CP035107">
    <property type="protein sequence ID" value="QAR30840.1"/>
    <property type="molecule type" value="Genomic_DNA"/>
</dbReference>
<evidence type="ECO:0000313" key="2">
    <source>
        <dbReference type="EMBL" id="QAR30840.1"/>
    </source>
</evidence>
<name>A0A410JRP7_ORNRH</name>
<evidence type="ECO:0000256" key="1">
    <source>
        <dbReference type="SAM" id="SignalP"/>
    </source>
</evidence>
<gene>
    <name evidence="2" type="ORF">EQP59_05585</name>
</gene>
<dbReference type="Proteomes" id="UP000287701">
    <property type="component" value="Chromosome"/>
</dbReference>
<organism evidence="2 3">
    <name type="scientific">Ornithobacterium rhinotracheale</name>
    <dbReference type="NCBI Taxonomy" id="28251"/>
    <lineage>
        <taxon>Bacteria</taxon>
        <taxon>Pseudomonadati</taxon>
        <taxon>Bacteroidota</taxon>
        <taxon>Flavobacteriia</taxon>
        <taxon>Flavobacteriales</taxon>
        <taxon>Weeksellaceae</taxon>
        <taxon>Ornithobacterium</taxon>
    </lineage>
</organism>
<dbReference type="RefSeq" id="WP_128501308.1">
    <property type="nucleotide sequence ID" value="NZ_CP035107.1"/>
</dbReference>
<evidence type="ECO:0000313" key="3">
    <source>
        <dbReference type="Proteomes" id="UP000287701"/>
    </source>
</evidence>
<dbReference type="AlphaFoldDB" id="A0A410JRP7"/>